<evidence type="ECO:0000256" key="4">
    <source>
        <dbReference type="ARBA" id="ARBA00022801"/>
    </source>
</evidence>
<dbReference type="SUPFAM" id="SSF52279">
    <property type="entry name" value="Beta-D-glucan exohydrolase, C-terminal domain"/>
    <property type="match status" value="1"/>
</dbReference>
<dbReference type="Proteomes" id="UP000092321">
    <property type="component" value="Unassembled WGS sequence"/>
</dbReference>
<dbReference type="InterPro" id="IPR002772">
    <property type="entry name" value="Glyco_hydro_3_C"/>
</dbReference>
<feature type="domain" description="PA14" evidence="6">
    <location>
        <begin position="411"/>
        <end position="569"/>
    </location>
</feature>
<dbReference type="InterPro" id="IPR036881">
    <property type="entry name" value="Glyco_hydro_3_C_sf"/>
</dbReference>
<dbReference type="SUPFAM" id="SSF51445">
    <property type="entry name" value="(Trans)glycosidases"/>
    <property type="match status" value="1"/>
</dbReference>
<dbReference type="GO" id="GO:0009251">
    <property type="term" value="P:glucan catabolic process"/>
    <property type="evidence" value="ECO:0007669"/>
    <property type="project" value="TreeGrafter"/>
</dbReference>
<keyword evidence="4" id="KW-0378">Hydrolase</keyword>
<name>A0A1B7TAT3_9ASCO</name>
<dbReference type="SMART" id="SM00758">
    <property type="entry name" value="PA14"/>
    <property type="match status" value="1"/>
</dbReference>
<evidence type="ECO:0000313" key="8">
    <source>
        <dbReference type="Proteomes" id="UP000092321"/>
    </source>
</evidence>
<dbReference type="Gene3D" id="3.40.50.1700">
    <property type="entry name" value="Glycoside hydrolase family 3 C-terminal domain"/>
    <property type="match status" value="1"/>
</dbReference>
<comment type="catalytic activity">
    <reaction evidence="1">
        <text>Hydrolysis of terminal, non-reducing beta-D-glucosyl residues with release of beta-D-glucose.</text>
        <dbReference type="EC" id="3.2.1.21"/>
    </reaction>
</comment>
<accession>A0A1B7TAT3</accession>
<dbReference type="SMART" id="SM01217">
    <property type="entry name" value="Fn3_like"/>
    <property type="match status" value="1"/>
</dbReference>
<dbReference type="Pfam" id="PF01915">
    <property type="entry name" value="Glyco_hydro_3_C"/>
    <property type="match status" value="1"/>
</dbReference>
<dbReference type="InterPro" id="IPR013783">
    <property type="entry name" value="Ig-like_fold"/>
</dbReference>
<dbReference type="InterPro" id="IPR037524">
    <property type="entry name" value="PA14/GLEYA"/>
</dbReference>
<dbReference type="InterPro" id="IPR011658">
    <property type="entry name" value="PA14_dom"/>
</dbReference>
<comment type="similarity">
    <text evidence="2">Belongs to the glycosyl hydrolase 3 family.</text>
</comment>
<comment type="caution">
    <text evidence="7">The sequence shown here is derived from an EMBL/GenBank/DDBJ whole genome shotgun (WGS) entry which is preliminary data.</text>
</comment>
<dbReference type="PRINTS" id="PR00133">
    <property type="entry name" value="GLHYDRLASE3"/>
</dbReference>
<dbReference type="Pfam" id="PF00933">
    <property type="entry name" value="Glyco_hydro_3"/>
    <property type="match status" value="1"/>
</dbReference>
<dbReference type="PROSITE" id="PS51820">
    <property type="entry name" value="PA14"/>
    <property type="match status" value="1"/>
</dbReference>
<evidence type="ECO:0000256" key="2">
    <source>
        <dbReference type="ARBA" id="ARBA00005336"/>
    </source>
</evidence>
<dbReference type="AlphaFoldDB" id="A0A1B7TAT3"/>
<evidence type="ECO:0000256" key="3">
    <source>
        <dbReference type="ARBA" id="ARBA00012744"/>
    </source>
</evidence>
<dbReference type="Pfam" id="PF14310">
    <property type="entry name" value="Fn3-like"/>
    <property type="match status" value="1"/>
</dbReference>
<dbReference type="Gene3D" id="2.60.120.260">
    <property type="entry name" value="Galactose-binding domain-like"/>
    <property type="match status" value="1"/>
</dbReference>
<dbReference type="PANTHER" id="PTHR42715">
    <property type="entry name" value="BETA-GLUCOSIDASE"/>
    <property type="match status" value="1"/>
</dbReference>
<dbReference type="PANTHER" id="PTHR42715:SF27">
    <property type="entry name" value="BETA-GLUCOSIDASE-RELATED"/>
    <property type="match status" value="1"/>
</dbReference>
<dbReference type="InterPro" id="IPR001764">
    <property type="entry name" value="Glyco_hydro_3_N"/>
</dbReference>
<dbReference type="InterPro" id="IPR050288">
    <property type="entry name" value="Cellulose_deg_GH3"/>
</dbReference>
<dbReference type="InterPro" id="IPR026891">
    <property type="entry name" value="Fn3-like"/>
</dbReference>
<dbReference type="EMBL" id="LXPE01000041">
    <property type="protein sequence ID" value="OBA25828.1"/>
    <property type="molecule type" value="Genomic_DNA"/>
</dbReference>
<sequence length="848" mass="93421">MTEFNVQQLLSQLTLDEKISLLAAIDFWHTTPIERLDIPSIRVSDGPNGVRGTKFTSWEASKAACFPNGTALASTFNTELLHKAGALMALEAKHKSAQIILGPTANIQRGPLGGRGFESYSEDPYLSGIASASLVNGIQENGVGATMKHYACNDLEQERFAYDVQVSQRALREIYLEPFRLAVKYSDPLLFMTGYNKVNGHHCSAHKQLVDEILLKEWNSRAVVISDWYGTSHTVEGIKNGEDIEFPGPARFRTKELVKHLLFCKAEAADGTVFTEHDVDVRVEKILKLVKYFVDINGSTKFPKTEDDKNDTPKTSSFLRELASESIVLLKNENNVLPLKTTDDIVVIGPNAKAANASGGGSASMSSYYTVTPYDGIANAVGKKDLPYIKGCDNHKALNNLFEQCTNTLKPEVKGVAFRTYIGEQLGADGEKPFKEEVIEKSYVPMFDFEDEKLDAEKRFHALFEGFFTPEESGVYEFGCQVLGTALLYVDGKLIVNQKDNQEKGTSFFSSGTTERIGKINLEAGKAYEIKVIYASAPFSTISDAIGCGGVQVGVNRVINVATEIEKTAQIAAKHDKVILVIGLNGEIESEGYDRPDMALPRATNELVNAVLKANPNTVVVNQSGCPVEMPWIQKASAVVQAYYGGNELGNAIADVVFGKVNPSGKLTVTWPIRNEDNPAFFNFESHMGRVIYGEDIWVGYKYYEKKQQKVLFPFGYGLSYTTFDVSGLKVSVSEEDDYISVSATVKNTGSVDGKEVVQVYVGRTSKSVVPRVVKELKGFTKVALKAGESKEATVKISLKDSASYFNEYRDQWHLEAGDYAVYVGTSSDEAHLTETFTVETEKYWKGL</sequence>
<evidence type="ECO:0000259" key="6">
    <source>
        <dbReference type="PROSITE" id="PS51820"/>
    </source>
</evidence>
<dbReference type="Pfam" id="PF07691">
    <property type="entry name" value="PA14"/>
    <property type="match status" value="1"/>
</dbReference>
<dbReference type="Gene3D" id="3.20.20.300">
    <property type="entry name" value="Glycoside hydrolase, family 3, N-terminal domain"/>
    <property type="match status" value="1"/>
</dbReference>
<keyword evidence="8" id="KW-1185">Reference proteome</keyword>
<dbReference type="InterPro" id="IPR036962">
    <property type="entry name" value="Glyco_hydro_3_N_sf"/>
</dbReference>
<dbReference type="InterPro" id="IPR017853">
    <property type="entry name" value="GH"/>
</dbReference>
<dbReference type="FunFam" id="2.60.40.10:FF:000495">
    <property type="entry name" value="Periplasmic beta-glucosidase"/>
    <property type="match status" value="1"/>
</dbReference>
<keyword evidence="5" id="KW-0326">Glycosidase</keyword>
<protein>
    <recommendedName>
        <fullName evidence="3">beta-glucosidase</fullName>
        <ecNumber evidence="3">3.2.1.21</ecNumber>
    </recommendedName>
</protein>
<dbReference type="GO" id="GO:0008422">
    <property type="term" value="F:beta-glucosidase activity"/>
    <property type="evidence" value="ECO:0007669"/>
    <property type="project" value="UniProtKB-EC"/>
</dbReference>
<proteinExistence type="inferred from homology"/>
<evidence type="ECO:0000313" key="7">
    <source>
        <dbReference type="EMBL" id="OBA25828.1"/>
    </source>
</evidence>
<evidence type="ECO:0000256" key="1">
    <source>
        <dbReference type="ARBA" id="ARBA00000448"/>
    </source>
</evidence>
<reference evidence="8" key="1">
    <citation type="journal article" date="2016" name="Proc. Natl. Acad. Sci. U.S.A.">
        <title>Comparative genomics of biotechnologically important yeasts.</title>
        <authorList>
            <person name="Riley R."/>
            <person name="Haridas S."/>
            <person name="Wolfe K.H."/>
            <person name="Lopes M.R."/>
            <person name="Hittinger C.T."/>
            <person name="Goeker M."/>
            <person name="Salamov A.A."/>
            <person name="Wisecaver J.H."/>
            <person name="Long T.M."/>
            <person name="Calvey C.H."/>
            <person name="Aerts A.L."/>
            <person name="Barry K.W."/>
            <person name="Choi C."/>
            <person name="Clum A."/>
            <person name="Coughlan A.Y."/>
            <person name="Deshpande S."/>
            <person name="Douglass A.P."/>
            <person name="Hanson S.J."/>
            <person name="Klenk H.-P."/>
            <person name="LaButti K.M."/>
            <person name="Lapidus A."/>
            <person name="Lindquist E.A."/>
            <person name="Lipzen A.M."/>
            <person name="Meier-Kolthoff J.P."/>
            <person name="Ohm R.A."/>
            <person name="Otillar R.P."/>
            <person name="Pangilinan J.L."/>
            <person name="Peng Y."/>
            <person name="Rokas A."/>
            <person name="Rosa C.A."/>
            <person name="Scheuner C."/>
            <person name="Sibirny A.A."/>
            <person name="Slot J.C."/>
            <person name="Stielow J.B."/>
            <person name="Sun H."/>
            <person name="Kurtzman C.P."/>
            <person name="Blackwell M."/>
            <person name="Grigoriev I.V."/>
            <person name="Jeffries T.W."/>
        </authorList>
    </citation>
    <scope>NUCLEOTIDE SEQUENCE [LARGE SCALE GENOMIC DNA]</scope>
    <source>
        <strain evidence="8">NRRL Y-1626</strain>
    </source>
</reference>
<dbReference type="EC" id="3.2.1.21" evidence="3"/>
<dbReference type="OrthoDB" id="47059at2759"/>
<evidence type="ECO:0000256" key="5">
    <source>
        <dbReference type="ARBA" id="ARBA00023295"/>
    </source>
</evidence>
<dbReference type="Gene3D" id="2.60.40.10">
    <property type="entry name" value="Immunoglobulins"/>
    <property type="match status" value="1"/>
</dbReference>
<gene>
    <name evidence="7" type="ORF">HANVADRAFT_26318</name>
</gene>
<organism evidence="7 8">
    <name type="scientific">Hanseniaspora valbyensis NRRL Y-1626</name>
    <dbReference type="NCBI Taxonomy" id="766949"/>
    <lineage>
        <taxon>Eukaryota</taxon>
        <taxon>Fungi</taxon>
        <taxon>Dikarya</taxon>
        <taxon>Ascomycota</taxon>
        <taxon>Saccharomycotina</taxon>
        <taxon>Saccharomycetes</taxon>
        <taxon>Saccharomycodales</taxon>
        <taxon>Saccharomycodaceae</taxon>
        <taxon>Hanseniaspora</taxon>
    </lineage>
</organism>